<keyword evidence="2 12" id="KW-0436">Ligase</keyword>
<dbReference type="InterPro" id="IPR016059">
    <property type="entry name" value="DNA_ligase_ATP-dep_CS"/>
</dbReference>
<dbReference type="SUPFAM" id="SSF117018">
    <property type="entry name" value="ATP-dependent DNA ligase DNA-binding domain"/>
    <property type="match status" value="1"/>
</dbReference>
<dbReference type="Pfam" id="PF04679">
    <property type="entry name" value="DNA_ligase_A_C"/>
    <property type="match status" value="1"/>
</dbReference>
<feature type="compositionally biased region" description="Basic and acidic residues" evidence="14">
    <location>
        <begin position="10"/>
        <end position="39"/>
    </location>
</feature>
<dbReference type="PANTHER" id="PTHR45674:SF4">
    <property type="entry name" value="DNA LIGASE 1"/>
    <property type="match status" value="1"/>
</dbReference>
<name>A0ABM1PJV6_DROAR</name>
<keyword evidence="16" id="KW-1185">Reference proteome</keyword>
<evidence type="ECO:0000256" key="5">
    <source>
        <dbReference type="ARBA" id="ARBA00022741"/>
    </source>
</evidence>
<dbReference type="InterPro" id="IPR036599">
    <property type="entry name" value="DNA_ligase_N_sf"/>
</dbReference>
<keyword evidence="5 12" id="KW-0547">Nucleotide-binding</keyword>
<dbReference type="GeneID" id="108616635"/>
<dbReference type="PANTHER" id="PTHR45674">
    <property type="entry name" value="DNA LIGASE 1/3 FAMILY MEMBER"/>
    <property type="match status" value="1"/>
</dbReference>
<evidence type="ECO:0000256" key="4">
    <source>
        <dbReference type="ARBA" id="ARBA00022705"/>
    </source>
</evidence>
<reference evidence="17" key="3">
    <citation type="submission" date="2025-08" db="UniProtKB">
        <authorList>
            <consortium name="RefSeq"/>
        </authorList>
    </citation>
    <scope>IDENTIFICATION</scope>
    <source>
        <tissue evidence="17">Whole organism</tissue>
    </source>
</reference>
<dbReference type="SUPFAM" id="SSF50249">
    <property type="entry name" value="Nucleic acid-binding proteins"/>
    <property type="match status" value="1"/>
</dbReference>
<evidence type="ECO:0000256" key="13">
    <source>
        <dbReference type="RuleBase" id="RU004196"/>
    </source>
</evidence>
<dbReference type="Pfam" id="PF04675">
    <property type="entry name" value="DNA_ligase_A_N"/>
    <property type="match status" value="1"/>
</dbReference>
<keyword evidence="10" id="KW-0131">Cell cycle</keyword>
<evidence type="ECO:0000313" key="17">
    <source>
        <dbReference type="RefSeq" id="XP_017867492.1"/>
    </source>
</evidence>
<evidence type="ECO:0000259" key="15">
    <source>
        <dbReference type="PROSITE" id="PS50160"/>
    </source>
</evidence>
<dbReference type="PROSITE" id="PS00697">
    <property type="entry name" value="DNA_LIGASE_A1"/>
    <property type="match status" value="1"/>
</dbReference>
<dbReference type="InterPro" id="IPR012308">
    <property type="entry name" value="DNA_ligase_ATP-dep_N"/>
</dbReference>
<sequence length="736" mass="83427">MQKSITSFFKPKDESQSSKYAEDARKKETKSASIEEKPKVPSPVKTIKEEGDENALPTVDAEEKMELEAPSPVKVRKMELNSGLPEGEASEAYDPSVENYHPVNDAYWKAQRTTPYLALARTFQVIEETKGRLKMIDTLSNFFCSVMLVSPEDLLPCVYLSINQLAPAYEGLELGVAETTLMKAICKATGRNLAHIKSQTQLTGDLGIVAEQSRVSQRMMFRPKPLNVRGVFAKLKEIANISGQAKITLVYDVFVACRHAEARFFIRSLIGKLRIGIAEQSLLTALAIALVKRNHINDCKAHKVCDIYKDEIADTTLILKTTYSQCPNYDIVIPALLKYDIKELQDRCPMHPGMPLRPMLAQPTKGVSEVLERFSGMQITCEWKYDGERAQIHLNKDGEISIFSRNSENNTPKYPDLIARSKSLVKGNVETYILDSEIVAWDIERKQILPFQILTTRKRKNVDIADIKVQVCVYIFDLLYFNGVSLVTKPLSERRKILMEHFQEVEGEWQFATALDTTDMDEVQQFLEESIKGNCEGLMVKTLDEEATYEIAKRSRNWLKLKKDYLSNVGDSLDLVVIGGYKGKGRRTGIYGGFLLACYDTENEEYQSICKIGTGFTDEDLRQHSEFLSAHVISSAKSYFRYDPSLEPDAWFEPVQVWEVKCADLSLSPIHRAAIGAVDPERGISLRFPRFIRIRDDKSPENATDANQVSLMYNSQDQVKNNQKSSDQMDMESDFY</sequence>
<dbReference type="CDD" id="cd07900">
    <property type="entry name" value="Adenylation_DNA_ligase_I_Euk"/>
    <property type="match status" value="1"/>
</dbReference>
<evidence type="ECO:0000256" key="9">
    <source>
        <dbReference type="ARBA" id="ARBA00023204"/>
    </source>
</evidence>
<keyword evidence="3" id="KW-0132">Cell division</keyword>
<evidence type="ECO:0000256" key="12">
    <source>
        <dbReference type="RuleBase" id="RU000617"/>
    </source>
</evidence>
<dbReference type="NCBIfam" id="TIGR00574">
    <property type="entry name" value="dnl1"/>
    <property type="match status" value="1"/>
</dbReference>
<comment type="catalytic activity">
    <reaction evidence="11 12">
        <text>ATP + (deoxyribonucleotide)n-3'-hydroxyl + 5'-phospho-(deoxyribonucleotide)m = (deoxyribonucleotide)n+m + AMP + diphosphate.</text>
        <dbReference type="EC" id="6.5.1.1"/>
    </reaction>
</comment>
<evidence type="ECO:0000256" key="1">
    <source>
        <dbReference type="ARBA" id="ARBA00007572"/>
    </source>
</evidence>
<keyword evidence="6 12" id="KW-0227">DNA damage</keyword>
<evidence type="ECO:0000256" key="14">
    <source>
        <dbReference type="SAM" id="MobiDB-lite"/>
    </source>
</evidence>
<evidence type="ECO:0000256" key="2">
    <source>
        <dbReference type="ARBA" id="ARBA00022598"/>
    </source>
</evidence>
<dbReference type="Gene3D" id="3.30.1490.70">
    <property type="match status" value="1"/>
</dbReference>
<feature type="region of interest" description="Disordered" evidence="14">
    <location>
        <begin position="1"/>
        <end position="59"/>
    </location>
</feature>
<reference evidence="16" key="1">
    <citation type="journal article" date="1997" name="Nucleic Acids Res.">
        <title>tRNAscan-SE: a program for improved detection of transfer RNA genes in genomic sequence.</title>
        <authorList>
            <person name="Lowe T.M."/>
            <person name="Eddy S.R."/>
        </authorList>
    </citation>
    <scope>NUCLEOTIDE SEQUENCE [LARGE SCALE GENOMIC DNA]</scope>
</reference>
<dbReference type="EC" id="6.5.1.1" evidence="12"/>
<feature type="domain" description="ATP-dependent DNA ligase family profile" evidence="15">
    <location>
        <begin position="464"/>
        <end position="600"/>
    </location>
</feature>
<evidence type="ECO:0000256" key="10">
    <source>
        <dbReference type="ARBA" id="ARBA00023306"/>
    </source>
</evidence>
<gene>
    <name evidence="17" type="primary">LOC108616635</name>
</gene>
<evidence type="ECO:0000256" key="7">
    <source>
        <dbReference type="ARBA" id="ARBA00022840"/>
    </source>
</evidence>
<keyword evidence="8 12" id="KW-0233">DNA recombination</keyword>
<dbReference type="RefSeq" id="XP_017867492.1">
    <property type="nucleotide sequence ID" value="XM_018012003.1"/>
</dbReference>
<feature type="region of interest" description="Disordered" evidence="14">
    <location>
        <begin position="714"/>
        <end position="736"/>
    </location>
</feature>
<keyword evidence="7 12" id="KW-0067">ATP-binding</keyword>
<proteinExistence type="inferred from homology"/>
<dbReference type="InterPro" id="IPR000977">
    <property type="entry name" value="DNA_ligase_ATP-dep"/>
</dbReference>
<dbReference type="PROSITE" id="PS00333">
    <property type="entry name" value="DNA_LIGASE_A2"/>
    <property type="match status" value="1"/>
</dbReference>
<dbReference type="PROSITE" id="PS50160">
    <property type="entry name" value="DNA_LIGASE_A3"/>
    <property type="match status" value="1"/>
</dbReference>
<dbReference type="CDD" id="cd07969">
    <property type="entry name" value="OBF_DNA_ligase_I"/>
    <property type="match status" value="1"/>
</dbReference>
<dbReference type="GO" id="GO:0016874">
    <property type="term" value="F:ligase activity"/>
    <property type="evidence" value="ECO:0007669"/>
    <property type="project" value="UniProtKB-KW"/>
</dbReference>
<comment type="similarity">
    <text evidence="1 13">Belongs to the ATP-dependent DNA ligase family.</text>
</comment>
<dbReference type="Gene3D" id="1.10.3260.10">
    <property type="entry name" value="DNA ligase, ATP-dependent, N-terminal domain"/>
    <property type="match status" value="1"/>
</dbReference>
<dbReference type="SUPFAM" id="SSF56091">
    <property type="entry name" value="DNA ligase/mRNA capping enzyme, catalytic domain"/>
    <property type="match status" value="1"/>
</dbReference>
<dbReference type="InterPro" id="IPR050191">
    <property type="entry name" value="ATP-dep_DNA_ligase"/>
</dbReference>
<dbReference type="Gene3D" id="2.40.50.140">
    <property type="entry name" value="Nucleic acid-binding proteins"/>
    <property type="match status" value="1"/>
</dbReference>
<feature type="compositionally biased region" description="Polar residues" evidence="14">
    <location>
        <begin position="714"/>
        <end position="728"/>
    </location>
</feature>
<organism evidence="16 17">
    <name type="scientific">Drosophila arizonae</name>
    <name type="common">Fruit fly</name>
    <dbReference type="NCBI Taxonomy" id="7263"/>
    <lineage>
        <taxon>Eukaryota</taxon>
        <taxon>Metazoa</taxon>
        <taxon>Ecdysozoa</taxon>
        <taxon>Arthropoda</taxon>
        <taxon>Hexapoda</taxon>
        <taxon>Insecta</taxon>
        <taxon>Pterygota</taxon>
        <taxon>Neoptera</taxon>
        <taxon>Endopterygota</taxon>
        <taxon>Diptera</taxon>
        <taxon>Brachycera</taxon>
        <taxon>Muscomorpha</taxon>
        <taxon>Ephydroidea</taxon>
        <taxon>Drosophilidae</taxon>
        <taxon>Drosophila</taxon>
    </lineage>
</organism>
<reference evidence="16" key="2">
    <citation type="journal article" date="2016" name="G3 (Bethesda)">
        <title>Genome Evolution in Three Species of Cactophilic Drosophila.</title>
        <authorList>
            <person name="Sanchez-Flores A."/>
            <person name="Penazola F."/>
            <person name="Carpinteyro-Ponce J."/>
            <person name="Nazario-Yepiz N."/>
            <person name="Abreu-Goodger C."/>
            <person name="Machado C.A."/>
            <person name="Markow T.A."/>
        </authorList>
    </citation>
    <scope>NUCLEOTIDE SEQUENCE [LARGE SCALE GENOMIC DNA]</scope>
</reference>
<keyword evidence="4" id="KW-0235">DNA replication</keyword>
<evidence type="ECO:0000256" key="11">
    <source>
        <dbReference type="ARBA" id="ARBA00034003"/>
    </source>
</evidence>
<dbReference type="Pfam" id="PF01068">
    <property type="entry name" value="DNA_ligase_A_M"/>
    <property type="match status" value="1"/>
</dbReference>
<evidence type="ECO:0000256" key="8">
    <source>
        <dbReference type="ARBA" id="ARBA00023172"/>
    </source>
</evidence>
<dbReference type="InterPro" id="IPR012340">
    <property type="entry name" value="NA-bd_OB-fold"/>
</dbReference>
<evidence type="ECO:0000256" key="3">
    <source>
        <dbReference type="ARBA" id="ARBA00022618"/>
    </source>
</evidence>
<dbReference type="InterPro" id="IPR012309">
    <property type="entry name" value="DNA_ligase_ATP-dep_C"/>
</dbReference>
<keyword evidence="9 12" id="KW-0234">DNA repair</keyword>
<dbReference type="Proteomes" id="UP000694904">
    <property type="component" value="Chromosome 5"/>
</dbReference>
<dbReference type="InterPro" id="IPR012310">
    <property type="entry name" value="DNA_ligase_ATP-dep_cent"/>
</dbReference>
<evidence type="ECO:0000313" key="16">
    <source>
        <dbReference type="Proteomes" id="UP000694904"/>
    </source>
</evidence>
<accession>A0ABM1PJV6</accession>
<protein>
    <recommendedName>
        <fullName evidence="12">DNA ligase</fullName>
        <ecNumber evidence="12">6.5.1.1</ecNumber>
    </recommendedName>
</protein>
<dbReference type="Gene3D" id="3.30.470.30">
    <property type="entry name" value="DNA ligase/mRNA capping enzyme"/>
    <property type="match status" value="1"/>
</dbReference>
<evidence type="ECO:0000256" key="6">
    <source>
        <dbReference type="ARBA" id="ARBA00022763"/>
    </source>
</evidence>